<dbReference type="EMBL" id="RMTL01000006">
    <property type="protein sequence ID" value="MFK56558.1"/>
    <property type="molecule type" value="Genomic_DNA"/>
</dbReference>
<dbReference type="AlphaFoldDB" id="A0A379Q1P6"/>
<comment type="caution">
    <text evidence="1">The sequence shown here is derived from an EMBL/GenBank/DDBJ whole genome shotgun (WGS) entry which is preliminary data.</text>
</comment>
<dbReference type="Proteomes" id="UP000839509">
    <property type="component" value="Unassembled WGS sequence"/>
</dbReference>
<sequence length="96" mass="11196">MSKKSVIENKSTKLFIDLACRSFDANWKAFQEANGESSERLDDPDFISLFLMYVIDHIKNNFVKFTTQEGDCGNINEVNFEQVAVVLVWHTERFRK</sequence>
<accession>A0A379Q1P6</accession>
<name>A0A379Q1P6_SALER</name>
<protein>
    <submittedName>
        <fullName evidence="1">Uncharacterized protein</fullName>
    </submittedName>
</protein>
<reference evidence="1" key="1">
    <citation type="submission" date="2018-11" db="EMBL/GenBank/DDBJ databases">
        <authorList>
            <consortium name="PulseNet: The National Subtyping Network for Foodborne Disease Surveillance"/>
            <person name="Tarr C.L."/>
            <person name="Trees E."/>
            <person name="Katz L.S."/>
            <person name="Carleton-Romer H.A."/>
            <person name="Stroika S."/>
            <person name="Kucerova Z."/>
            <person name="Roache K.F."/>
            <person name="Sabol A.L."/>
            <person name="Besser J."/>
            <person name="Gerner-Smidt P."/>
        </authorList>
    </citation>
    <scope>NUCLEOTIDE SEQUENCE [LARGE SCALE GENOMIC DNA]</scope>
    <source>
        <strain evidence="1">PNUSAS059842</strain>
    </source>
</reference>
<organism evidence="1">
    <name type="scientific">Salmonella enterica</name>
    <name type="common">Salmonella choleraesuis</name>
    <dbReference type="NCBI Taxonomy" id="28901"/>
    <lineage>
        <taxon>Bacteria</taxon>
        <taxon>Pseudomonadati</taxon>
        <taxon>Pseudomonadota</taxon>
        <taxon>Gammaproteobacteria</taxon>
        <taxon>Enterobacterales</taxon>
        <taxon>Enterobacteriaceae</taxon>
        <taxon>Salmonella</taxon>
    </lineage>
</organism>
<evidence type="ECO:0000313" key="1">
    <source>
        <dbReference type="EMBL" id="MFK56558.1"/>
    </source>
</evidence>
<proteinExistence type="predicted"/>
<gene>
    <name evidence="1" type="ORF">EEM01_10410</name>
</gene>